<feature type="transmembrane region" description="Helical" evidence="6">
    <location>
        <begin position="96"/>
        <end position="113"/>
    </location>
</feature>
<feature type="transmembrane region" description="Helical" evidence="6">
    <location>
        <begin position="125"/>
        <end position="144"/>
    </location>
</feature>
<evidence type="ECO:0000256" key="6">
    <source>
        <dbReference type="SAM" id="Phobius"/>
    </source>
</evidence>
<gene>
    <name evidence="7" type="ORF">PR048_000617</name>
</gene>
<feature type="transmembrane region" description="Helical" evidence="6">
    <location>
        <begin position="247"/>
        <end position="270"/>
    </location>
</feature>
<dbReference type="PANTHER" id="PTHR43243:SF105">
    <property type="entry name" value="CATIONIC AMINO ACID TRANSPORTER C-TERMINAL DOMAIN-CONTAINING PROTEIN"/>
    <property type="match status" value="1"/>
</dbReference>
<reference evidence="7 8" key="1">
    <citation type="submission" date="2023-02" db="EMBL/GenBank/DDBJ databases">
        <title>LHISI_Scaffold_Assembly.</title>
        <authorList>
            <person name="Stuart O.P."/>
            <person name="Cleave R."/>
            <person name="Magrath M.J.L."/>
            <person name="Mikheyev A.S."/>
        </authorList>
    </citation>
    <scope>NUCLEOTIDE SEQUENCE [LARGE SCALE GENOMIC DNA]</scope>
    <source>
        <strain evidence="7">Daus_M_001</strain>
        <tissue evidence="7">Leg muscle</tissue>
    </source>
</reference>
<feature type="region of interest" description="Disordered" evidence="5">
    <location>
        <begin position="29"/>
        <end position="57"/>
    </location>
</feature>
<dbReference type="Gene3D" id="1.20.1740.10">
    <property type="entry name" value="Amino acid/polyamine transporter I"/>
    <property type="match status" value="2"/>
</dbReference>
<accession>A0ABQ9IF52</accession>
<evidence type="ECO:0000313" key="8">
    <source>
        <dbReference type="Proteomes" id="UP001159363"/>
    </source>
</evidence>
<feature type="transmembrane region" description="Helical" evidence="6">
    <location>
        <begin position="457"/>
        <end position="479"/>
    </location>
</feature>
<evidence type="ECO:0000313" key="7">
    <source>
        <dbReference type="EMBL" id="KAJ8895292.1"/>
    </source>
</evidence>
<feature type="transmembrane region" description="Helical" evidence="6">
    <location>
        <begin position="491"/>
        <end position="513"/>
    </location>
</feature>
<dbReference type="EMBL" id="JARBHB010000001">
    <property type="protein sequence ID" value="KAJ8895292.1"/>
    <property type="molecule type" value="Genomic_DNA"/>
</dbReference>
<comment type="caution">
    <text evidence="7">The sequence shown here is derived from an EMBL/GenBank/DDBJ whole genome shotgun (WGS) entry which is preliminary data.</text>
</comment>
<feature type="transmembrane region" description="Helical" evidence="6">
    <location>
        <begin position="316"/>
        <end position="337"/>
    </location>
</feature>
<dbReference type="InterPro" id="IPR002293">
    <property type="entry name" value="AA/rel_permease1"/>
</dbReference>
<evidence type="ECO:0000256" key="2">
    <source>
        <dbReference type="ARBA" id="ARBA00022692"/>
    </source>
</evidence>
<protein>
    <recommendedName>
        <fullName evidence="9">Cationic amino acid transporter 2</fullName>
    </recommendedName>
</protein>
<dbReference type="Proteomes" id="UP001159363">
    <property type="component" value="Chromosome 1"/>
</dbReference>
<feature type="transmembrane region" description="Helical" evidence="6">
    <location>
        <begin position="156"/>
        <end position="174"/>
    </location>
</feature>
<evidence type="ECO:0008006" key="9">
    <source>
        <dbReference type="Google" id="ProtNLM"/>
    </source>
</evidence>
<keyword evidence="2 6" id="KW-0812">Transmembrane</keyword>
<feature type="transmembrane region" description="Helical" evidence="6">
    <location>
        <begin position="357"/>
        <end position="376"/>
    </location>
</feature>
<evidence type="ECO:0000256" key="3">
    <source>
        <dbReference type="ARBA" id="ARBA00022989"/>
    </source>
</evidence>
<organism evidence="7 8">
    <name type="scientific">Dryococelus australis</name>
    <dbReference type="NCBI Taxonomy" id="614101"/>
    <lineage>
        <taxon>Eukaryota</taxon>
        <taxon>Metazoa</taxon>
        <taxon>Ecdysozoa</taxon>
        <taxon>Arthropoda</taxon>
        <taxon>Hexapoda</taxon>
        <taxon>Insecta</taxon>
        <taxon>Pterygota</taxon>
        <taxon>Neoptera</taxon>
        <taxon>Polyneoptera</taxon>
        <taxon>Phasmatodea</taxon>
        <taxon>Verophasmatodea</taxon>
        <taxon>Anareolatae</taxon>
        <taxon>Phasmatidae</taxon>
        <taxon>Eurycanthinae</taxon>
        <taxon>Dryococelus</taxon>
    </lineage>
</organism>
<feature type="transmembrane region" description="Helical" evidence="6">
    <location>
        <begin position="382"/>
        <end position="401"/>
    </location>
</feature>
<keyword evidence="3 6" id="KW-1133">Transmembrane helix</keyword>
<comment type="subcellular location">
    <subcellularLocation>
        <location evidence="1">Membrane</location>
        <topology evidence="1">Multi-pass membrane protein</topology>
    </subcellularLocation>
</comment>
<feature type="transmembrane region" description="Helical" evidence="6">
    <location>
        <begin position="224"/>
        <end position="241"/>
    </location>
</feature>
<dbReference type="Pfam" id="PF13520">
    <property type="entry name" value="AA_permease_2"/>
    <property type="match status" value="1"/>
</dbReference>
<sequence length="543" mass="58980">MVEWKRVSQGVLAIEAAIDYFQESFATTSVPGDEESGWSPPGTRRHQGRADQPGVRSRRHGECSMAACLEKLRRRKVFADGLESTQLARVLSTMDLTALGVGSTLGVGVYVLAGSVSRTTAGPAVVLSFLIAAIASVFAGLCYAEFGARVPRAGSAYIYSYVCVGELVAFIIGWNLVLEYVIGAASVGRGLSTYVDALIGNVMQKEFRRLAPINISFMSPYPDFFAFAVVNIFAGALSLGVKESTNVNNIFTILNITVILYVIITGAFKADPKNWSLPKDEVPESAGEGGFLPYGIAGMVKGAATCFYGFVGFDCIATSGYLLGALFPLPRVIYAMANDGLIFRFLGKVHPRFQTPLLGTLLAGLLTGLMASLFDLQHLVDMMSIGTLMAYSIVAACVMLLRYEENDTPKKPAPKRNRESVGNKRRCATVCAHLKDLMFLVFNLHGYKTPNKLTASLVAWEVFAYFAMCIGVTAVAVNAEEAIWNAEALPLFFLVLFGSCLILLMISITLQPVSKKFLTFKVKSVRNMLVSYHVAFAVNYQLF</sequence>
<evidence type="ECO:0000256" key="1">
    <source>
        <dbReference type="ARBA" id="ARBA00004141"/>
    </source>
</evidence>
<dbReference type="PANTHER" id="PTHR43243">
    <property type="entry name" value="INNER MEMBRANE TRANSPORTER YGJI-RELATED"/>
    <property type="match status" value="1"/>
</dbReference>
<name>A0ABQ9IF52_9NEOP</name>
<keyword evidence="4 6" id="KW-0472">Membrane</keyword>
<evidence type="ECO:0000256" key="4">
    <source>
        <dbReference type="ARBA" id="ARBA00023136"/>
    </source>
</evidence>
<proteinExistence type="predicted"/>
<keyword evidence="8" id="KW-1185">Reference proteome</keyword>
<evidence type="ECO:0000256" key="5">
    <source>
        <dbReference type="SAM" id="MobiDB-lite"/>
    </source>
</evidence>